<accession>A0ABU1TUT1</accession>
<evidence type="ECO:0000256" key="1">
    <source>
        <dbReference type="SAM" id="SignalP"/>
    </source>
</evidence>
<evidence type="ECO:0000313" key="3">
    <source>
        <dbReference type="EMBL" id="MDR6969627.1"/>
    </source>
</evidence>
<dbReference type="EMBL" id="JAVDVI010000025">
    <property type="protein sequence ID" value="MDR6969627.1"/>
    <property type="molecule type" value="Genomic_DNA"/>
</dbReference>
<keyword evidence="1" id="KW-0732">Signal</keyword>
<reference evidence="3 4" key="1">
    <citation type="submission" date="2023-07" db="EMBL/GenBank/DDBJ databases">
        <title>Sorghum-associated microbial communities from plants grown in Nebraska, USA.</title>
        <authorList>
            <person name="Schachtman D."/>
        </authorList>
    </citation>
    <scope>NUCLEOTIDE SEQUENCE [LARGE SCALE GENOMIC DNA]</scope>
    <source>
        <strain evidence="3 4">3773</strain>
    </source>
</reference>
<dbReference type="InterPro" id="IPR003646">
    <property type="entry name" value="SH3-like_bac-type"/>
</dbReference>
<dbReference type="Pfam" id="PF08239">
    <property type="entry name" value="SH3_3"/>
    <property type="match status" value="1"/>
</dbReference>
<organism evidence="3 4">
    <name type="scientific">Flavobacterium arsenatis</name>
    <dbReference type="NCBI Taxonomy" id="1484332"/>
    <lineage>
        <taxon>Bacteria</taxon>
        <taxon>Pseudomonadati</taxon>
        <taxon>Bacteroidota</taxon>
        <taxon>Flavobacteriia</taxon>
        <taxon>Flavobacteriales</taxon>
        <taxon>Flavobacteriaceae</taxon>
        <taxon>Flavobacterium</taxon>
    </lineage>
</organism>
<comment type="caution">
    <text evidence="3">The sequence shown here is derived from an EMBL/GenBank/DDBJ whole genome shotgun (WGS) entry which is preliminary data.</text>
</comment>
<evidence type="ECO:0000259" key="2">
    <source>
        <dbReference type="PROSITE" id="PS51781"/>
    </source>
</evidence>
<feature type="signal peptide" evidence="1">
    <location>
        <begin position="1"/>
        <end position="20"/>
    </location>
</feature>
<dbReference type="RefSeq" id="WP_310028887.1">
    <property type="nucleotide sequence ID" value="NZ_JAVDVI010000025.1"/>
</dbReference>
<sequence>MKNLLLLTAFALIFFVQSCGQTSQQATETSKQLQTTESNVKLVSENESENLFSFSNFAKIEDKDGYVNIREEANTNSKIVGKIKSGEIVYIFNYGDELGNWLIIDYLENDENLLTGYIHKSRLKPINSYEHIPSVWHDENGAEFILRNIQIKIKTEKFDYEANKKYFSTFQYATYAVDKYKHQEIWGTDGTLPQTHYTSITANIDNQTIEIPEKEIENLFNTNNEYSECYFDKNTETLYIILMNSDGAGAYRVIFIIEKGKYKSRKIYNAN</sequence>
<evidence type="ECO:0000313" key="4">
    <source>
        <dbReference type="Proteomes" id="UP001255185"/>
    </source>
</evidence>
<feature type="chain" id="PRO_5046550204" description="SH3b domain-containing protein" evidence="1">
    <location>
        <begin position="21"/>
        <end position="271"/>
    </location>
</feature>
<protein>
    <recommendedName>
        <fullName evidence="2">SH3b domain-containing protein</fullName>
    </recommendedName>
</protein>
<feature type="domain" description="SH3b" evidence="2">
    <location>
        <begin position="55"/>
        <end position="127"/>
    </location>
</feature>
<dbReference type="Gene3D" id="2.30.30.40">
    <property type="entry name" value="SH3 Domains"/>
    <property type="match status" value="1"/>
</dbReference>
<dbReference type="PROSITE" id="PS51257">
    <property type="entry name" value="PROKAR_LIPOPROTEIN"/>
    <property type="match status" value="1"/>
</dbReference>
<dbReference type="PROSITE" id="PS51781">
    <property type="entry name" value="SH3B"/>
    <property type="match status" value="1"/>
</dbReference>
<proteinExistence type="predicted"/>
<keyword evidence="4" id="KW-1185">Reference proteome</keyword>
<name>A0ABU1TUT1_9FLAO</name>
<dbReference type="Proteomes" id="UP001255185">
    <property type="component" value="Unassembled WGS sequence"/>
</dbReference>
<gene>
    <name evidence="3" type="ORF">J2X31_003660</name>
</gene>